<dbReference type="PANTHER" id="PTHR31143">
    <property type="match status" value="1"/>
</dbReference>
<dbReference type="InterPro" id="IPR016181">
    <property type="entry name" value="Acyl_CoA_acyltransferase"/>
</dbReference>
<gene>
    <name evidence="2" type="ORF">MAMMFC1_00188</name>
</gene>
<dbReference type="PANTHER" id="PTHR31143:SF2">
    <property type="entry name" value="FR47-LIKE DOMAIN-CONTAINING PROTEIN-RELATED"/>
    <property type="match status" value="1"/>
</dbReference>
<dbReference type="Pfam" id="PF12746">
    <property type="entry name" value="GNAT_acetyltran"/>
    <property type="match status" value="1"/>
</dbReference>
<name>A0A348AEQ7_9FIRM</name>
<protein>
    <submittedName>
        <fullName evidence="2">GNAT acetyltransferase</fullName>
    </submittedName>
</protein>
<dbReference type="KEGG" id="mana:MAMMFC1_00188"/>
<dbReference type="InterPro" id="IPR042573">
    <property type="entry name" value="GNAT_acetyltra_N"/>
</dbReference>
<dbReference type="PROSITE" id="PS51186">
    <property type="entry name" value="GNAT"/>
    <property type="match status" value="1"/>
</dbReference>
<proteinExistence type="predicted"/>
<keyword evidence="2" id="KW-0808">Transferase</keyword>
<evidence type="ECO:0000313" key="2">
    <source>
        <dbReference type="EMBL" id="BBB89555.1"/>
    </source>
</evidence>
<evidence type="ECO:0000259" key="1">
    <source>
        <dbReference type="PROSITE" id="PS51186"/>
    </source>
</evidence>
<dbReference type="InterPro" id="IPR027365">
    <property type="entry name" value="GNAT_acetyltra_YdfB-like"/>
</dbReference>
<feature type="domain" description="N-acetyltransferase" evidence="1">
    <location>
        <begin position="131"/>
        <end position="273"/>
    </location>
</feature>
<dbReference type="AlphaFoldDB" id="A0A348AEQ7"/>
<evidence type="ECO:0000313" key="3">
    <source>
        <dbReference type="Proteomes" id="UP000276437"/>
    </source>
</evidence>
<dbReference type="RefSeq" id="WP_158618589.1">
    <property type="nucleotide sequence ID" value="NZ_AP018449.1"/>
</dbReference>
<dbReference type="OrthoDB" id="7054616at2"/>
<organism evidence="2 3">
    <name type="scientific">Methylomusa anaerophila</name>
    <dbReference type="NCBI Taxonomy" id="1930071"/>
    <lineage>
        <taxon>Bacteria</taxon>
        <taxon>Bacillati</taxon>
        <taxon>Bacillota</taxon>
        <taxon>Negativicutes</taxon>
        <taxon>Selenomonadales</taxon>
        <taxon>Sporomusaceae</taxon>
        <taxon>Methylomusa</taxon>
    </lineage>
</organism>
<sequence>MVTLYQVTPENRNKVECLLVNNRCYDMSVDSILEGQAGGNIQIVLDNQENPKVVQIIQGTFTFFGGDANCSSARELVKGLLPKYAVQPANDDWLDLLKEIHKDNLYSVKRYSFSSESLRESHLRQIIDSNPNSSIITRIDLKKAHAMNRDSLNKFHFINYNSPEHFIEKGFGYCAIVDNNVVSACTTALVCKKGIEICIISQPKYRRRGFALLTAAQLVLHCLENGMEPHWDAANTMSRKLAEKVGYTCKGSYEVYKLDQNQNINNNLYGSNN</sequence>
<accession>A0A348AEQ7</accession>
<reference evidence="2 3" key="1">
    <citation type="journal article" date="2018" name="Int. J. Syst. Evol. Microbiol.">
        <title>Methylomusa anaerophila gen. nov., sp. nov., an anaerobic methanol-utilizing bacterium isolated from a microbial fuel cell.</title>
        <authorList>
            <person name="Amano N."/>
            <person name="Yamamuro A."/>
            <person name="Miyahara M."/>
            <person name="Kouzuma A."/>
            <person name="Abe T."/>
            <person name="Watanabe K."/>
        </authorList>
    </citation>
    <scope>NUCLEOTIDE SEQUENCE [LARGE SCALE GENOMIC DNA]</scope>
    <source>
        <strain evidence="2 3">MMFC1</strain>
    </source>
</reference>
<dbReference type="Gene3D" id="3.40.630.110">
    <property type="entry name" value="GNAT acetyltransferase-like"/>
    <property type="match status" value="1"/>
</dbReference>
<dbReference type="InterPro" id="IPR000182">
    <property type="entry name" value="GNAT_dom"/>
</dbReference>
<dbReference type="Proteomes" id="UP000276437">
    <property type="component" value="Chromosome"/>
</dbReference>
<dbReference type="SUPFAM" id="SSF55729">
    <property type="entry name" value="Acyl-CoA N-acyltransferases (Nat)"/>
    <property type="match status" value="1"/>
</dbReference>
<dbReference type="EMBL" id="AP018449">
    <property type="protein sequence ID" value="BBB89555.1"/>
    <property type="molecule type" value="Genomic_DNA"/>
</dbReference>
<dbReference type="GO" id="GO:0016747">
    <property type="term" value="F:acyltransferase activity, transferring groups other than amino-acyl groups"/>
    <property type="evidence" value="ECO:0007669"/>
    <property type="project" value="InterPro"/>
</dbReference>
<keyword evidence="3" id="KW-1185">Reference proteome</keyword>
<dbReference type="Gene3D" id="3.40.630.30">
    <property type="match status" value="1"/>
</dbReference>